<dbReference type="Proteomes" id="UP000555448">
    <property type="component" value="Unassembled WGS sequence"/>
</dbReference>
<evidence type="ECO:0000313" key="2">
    <source>
        <dbReference type="Proteomes" id="UP000555448"/>
    </source>
</evidence>
<keyword evidence="2" id="KW-1185">Reference proteome</keyword>
<organism evidence="1 2">
    <name type="scientific">Novosphingobium chloroacetimidivorans</name>
    <dbReference type="NCBI Taxonomy" id="1428314"/>
    <lineage>
        <taxon>Bacteria</taxon>
        <taxon>Pseudomonadati</taxon>
        <taxon>Pseudomonadota</taxon>
        <taxon>Alphaproteobacteria</taxon>
        <taxon>Sphingomonadales</taxon>
        <taxon>Sphingomonadaceae</taxon>
        <taxon>Novosphingobium</taxon>
    </lineage>
</organism>
<name>A0A7W7NVS7_9SPHN</name>
<reference evidence="1 2" key="1">
    <citation type="submission" date="2020-08" db="EMBL/GenBank/DDBJ databases">
        <title>Functional genomics of gut bacteria from endangered species of beetles.</title>
        <authorList>
            <person name="Carlos-Shanley C."/>
        </authorList>
    </citation>
    <scope>NUCLEOTIDE SEQUENCE [LARGE SCALE GENOMIC DNA]</scope>
    <source>
        <strain evidence="1 2">S00245</strain>
    </source>
</reference>
<proteinExistence type="predicted"/>
<comment type="caution">
    <text evidence="1">The sequence shown here is derived from an EMBL/GenBank/DDBJ whole genome shotgun (WGS) entry which is preliminary data.</text>
</comment>
<sequence length="465" mass="52336">MTEVLNKPLAPERPWTWIDDGFEPLYAMSWRECEDAQLAALKLQFDKMSGQVAALEKLAKREGISSVDSVEDALPLLFDHRIYKSYPLSIIEKRQIGKLNAWLDRLTTHDLTKLDLTGLTMIDQWLDRLDDFGMLVGTSSGTTGKLSFVPRSKVELPSWKHSYFEAQRATTGVDAYTDHVDTFFPGYRGGHHMLLKMLSLFNIPAAGGPEHYHTLYQTHIPADLMSLAGRMQVAEDRGELAQLGLEPALLKAREDMIAQGKRREQDIEAWFFKLFEEFRGRRVKLGGSFADLIRTATSGIEKGLKPDFGEGSFIMTGGGMKGFAGAPDDWEGYVGDYFGIDNIGMFYGMSEVMSMSPRCSQGNFHILPVTIPLLFDRDMKLLPREGAQTGRYAFFDLMAQTYWGGFISGDEVTLHWDEDCRCGWKQPYVGPGIRRYSEMEGGDDKITCAGTAQAYNDFMDFVSQT</sequence>
<dbReference type="RefSeq" id="WP_184244853.1">
    <property type="nucleotide sequence ID" value="NZ_JACHLR010000008.1"/>
</dbReference>
<accession>A0A7W7NVS7</accession>
<dbReference type="AlphaFoldDB" id="A0A7W7NVS7"/>
<evidence type="ECO:0000313" key="1">
    <source>
        <dbReference type="EMBL" id="MBB4858818.1"/>
    </source>
</evidence>
<gene>
    <name evidence="1" type="ORF">HNO88_002144</name>
</gene>
<dbReference type="EMBL" id="JACHLR010000008">
    <property type="protein sequence ID" value="MBB4858818.1"/>
    <property type="molecule type" value="Genomic_DNA"/>
</dbReference>
<protein>
    <submittedName>
        <fullName evidence="1">Uncharacterized protein</fullName>
    </submittedName>
</protein>